<comment type="pathway">
    <text evidence="4">Polyol metabolism; myo-inositol biosynthesis; myo-inositol from D-glucose 6-phosphate: step 2/2.</text>
</comment>
<comment type="subcellular location">
    <subcellularLocation>
        <location evidence="3">Membrane</location>
        <topology evidence="3">Single-pass membrane protein</topology>
    </subcellularLocation>
</comment>
<evidence type="ECO:0000256" key="5">
    <source>
        <dbReference type="ARBA" id="ARBA00009759"/>
    </source>
</evidence>
<dbReference type="PANTHER" id="PTHR43028">
    <property type="entry name" value="3'(2'),5'-BISPHOSPHATE NUCLEOTIDASE 1"/>
    <property type="match status" value="1"/>
</dbReference>
<evidence type="ECO:0000256" key="11">
    <source>
        <dbReference type="ARBA" id="ARBA00022989"/>
    </source>
</evidence>
<evidence type="ECO:0000256" key="8">
    <source>
        <dbReference type="ARBA" id="ARBA00022723"/>
    </source>
</evidence>
<sequence length="343" mass="37822">MNLGGAIHLNRTGFLIICGISCLLLFYVISNRSNATTHNSLKDAPQVDLKKLLGVAIRAAKNGGIEVVSVKDKLTVQSKGKTKEGLNDVVTTADFQSHCAMKATIKHHFPNVVVVSEEAKAECKDENELDYSFGKEDEFKSLPPSLVYEKDITVWIDPLDATKEYTEKLYHYVTTMVCVAVNGRPIMGIIYKPFSNESFWSWVGNGQSNSIKSILIPADEEADGEIQEEDDTELKVIVSKSHSGKIKENLQKNMKRISITEAAGSGFKVLEVVAGKADVYVHNTAIKKWDICAGDAILESLDGKLTTSDNFLIDYSDTFNVVNYNGIIASMHKPSHNKFIGKL</sequence>
<reference evidence="16" key="1">
    <citation type="submission" date="2025-08" db="UniProtKB">
        <authorList>
            <consortium name="RefSeq"/>
        </authorList>
    </citation>
    <scope>IDENTIFICATION</scope>
    <source>
        <tissue evidence="16">Whole Larva</tissue>
    </source>
</reference>
<keyword evidence="9" id="KW-0378">Hydrolase</keyword>
<evidence type="ECO:0000256" key="10">
    <source>
        <dbReference type="ARBA" id="ARBA00022842"/>
    </source>
</evidence>
<evidence type="ECO:0000256" key="1">
    <source>
        <dbReference type="ARBA" id="ARBA00001033"/>
    </source>
</evidence>
<comment type="catalytic activity">
    <reaction evidence="1">
        <text>a myo-inositol phosphate + H2O = myo-inositol + phosphate</text>
        <dbReference type="Rhea" id="RHEA:24056"/>
        <dbReference type="ChEBI" id="CHEBI:15377"/>
        <dbReference type="ChEBI" id="CHEBI:17268"/>
        <dbReference type="ChEBI" id="CHEBI:43474"/>
        <dbReference type="ChEBI" id="CHEBI:84139"/>
        <dbReference type="EC" id="3.1.3.25"/>
    </reaction>
</comment>
<evidence type="ECO:0000256" key="12">
    <source>
        <dbReference type="ARBA" id="ARBA00023136"/>
    </source>
</evidence>
<keyword evidence="11 14" id="KW-1133">Transmembrane helix</keyword>
<keyword evidence="12 14" id="KW-0472">Membrane</keyword>
<dbReference type="PANTHER" id="PTHR43028:SF4">
    <property type="entry name" value="INOSITOL MONOPHOSPHATASE 3"/>
    <property type="match status" value="1"/>
</dbReference>
<organism evidence="15 16">
    <name type="scientific">Nicrophorus vespilloides</name>
    <name type="common">Boreal carrion beetle</name>
    <dbReference type="NCBI Taxonomy" id="110193"/>
    <lineage>
        <taxon>Eukaryota</taxon>
        <taxon>Metazoa</taxon>
        <taxon>Ecdysozoa</taxon>
        <taxon>Arthropoda</taxon>
        <taxon>Hexapoda</taxon>
        <taxon>Insecta</taxon>
        <taxon>Pterygota</taxon>
        <taxon>Neoptera</taxon>
        <taxon>Endopterygota</taxon>
        <taxon>Coleoptera</taxon>
        <taxon>Polyphaga</taxon>
        <taxon>Staphyliniformia</taxon>
        <taxon>Silphidae</taxon>
        <taxon>Nicrophorinae</taxon>
        <taxon>Nicrophorus</taxon>
    </lineage>
</organism>
<comment type="cofactor">
    <cofactor evidence="2">
        <name>Mg(2+)</name>
        <dbReference type="ChEBI" id="CHEBI:18420"/>
    </cofactor>
</comment>
<dbReference type="Gene3D" id="3.40.190.80">
    <property type="match status" value="1"/>
</dbReference>
<keyword evidence="7 14" id="KW-0812">Transmembrane</keyword>
<comment type="similarity">
    <text evidence="5">Belongs to the inositol monophosphatase superfamily.</text>
</comment>
<dbReference type="SUPFAM" id="SSF56655">
    <property type="entry name" value="Carbohydrate phosphatase"/>
    <property type="match status" value="1"/>
</dbReference>
<dbReference type="GeneID" id="108563603"/>
<dbReference type="EC" id="3.1.3.25" evidence="6"/>
<evidence type="ECO:0000256" key="6">
    <source>
        <dbReference type="ARBA" id="ARBA00013106"/>
    </source>
</evidence>
<dbReference type="Gene3D" id="3.30.540.10">
    <property type="entry name" value="Fructose-1,6-Bisphosphatase, subunit A, domain 1"/>
    <property type="match status" value="1"/>
</dbReference>
<evidence type="ECO:0000256" key="13">
    <source>
        <dbReference type="ARBA" id="ARBA00042119"/>
    </source>
</evidence>
<proteinExistence type="inferred from homology"/>
<evidence type="ECO:0000256" key="7">
    <source>
        <dbReference type="ARBA" id="ARBA00022692"/>
    </source>
</evidence>
<evidence type="ECO:0000256" key="14">
    <source>
        <dbReference type="SAM" id="Phobius"/>
    </source>
</evidence>
<gene>
    <name evidence="16" type="primary">LOC108563603</name>
</gene>
<evidence type="ECO:0000256" key="4">
    <source>
        <dbReference type="ARBA" id="ARBA00005152"/>
    </source>
</evidence>
<evidence type="ECO:0000313" key="15">
    <source>
        <dbReference type="Proteomes" id="UP000695000"/>
    </source>
</evidence>
<name>A0ABM1MTC2_NICVS</name>
<evidence type="ECO:0000313" key="16">
    <source>
        <dbReference type="RefSeq" id="XP_017777822.1"/>
    </source>
</evidence>
<accession>A0ABM1MTC2</accession>
<dbReference type="InterPro" id="IPR000760">
    <property type="entry name" value="Inositol_monophosphatase-like"/>
</dbReference>
<evidence type="ECO:0000256" key="2">
    <source>
        <dbReference type="ARBA" id="ARBA00001946"/>
    </source>
</evidence>
<dbReference type="Pfam" id="PF00459">
    <property type="entry name" value="Inositol_P"/>
    <property type="match status" value="1"/>
</dbReference>
<evidence type="ECO:0000256" key="3">
    <source>
        <dbReference type="ARBA" id="ARBA00004167"/>
    </source>
</evidence>
<keyword evidence="10" id="KW-0460">Magnesium</keyword>
<feature type="transmembrane region" description="Helical" evidence="14">
    <location>
        <begin position="12"/>
        <end position="30"/>
    </location>
</feature>
<dbReference type="RefSeq" id="XP_017777822.1">
    <property type="nucleotide sequence ID" value="XM_017922333.1"/>
</dbReference>
<evidence type="ECO:0000256" key="9">
    <source>
        <dbReference type="ARBA" id="ARBA00022801"/>
    </source>
</evidence>
<keyword evidence="15" id="KW-1185">Reference proteome</keyword>
<dbReference type="Proteomes" id="UP000695000">
    <property type="component" value="Unplaced"/>
</dbReference>
<dbReference type="InterPro" id="IPR050725">
    <property type="entry name" value="CysQ/Inositol_MonoPase"/>
</dbReference>
<keyword evidence="8" id="KW-0479">Metal-binding</keyword>
<protein>
    <recommendedName>
        <fullName evidence="6">inositol-phosphate phosphatase</fullName>
        <ecNumber evidence="6">3.1.3.25</ecNumber>
    </recommendedName>
    <alternativeName>
        <fullName evidence="13">Myo-inositol monophosphatase A3</fullName>
    </alternativeName>
</protein>